<evidence type="ECO:0000256" key="14">
    <source>
        <dbReference type="PIRSR" id="PIRSR602401-1"/>
    </source>
</evidence>
<reference evidence="16 17" key="1">
    <citation type="submission" date="2019-09" db="EMBL/GenBank/DDBJ databases">
        <title>Bird 10,000 Genomes (B10K) Project - Family phase.</title>
        <authorList>
            <person name="Zhang G."/>
        </authorList>
    </citation>
    <scope>NUCLEOTIDE SEQUENCE [LARGE SCALE GENOMIC DNA]</scope>
    <source>
        <strain evidence="16">B10K-DU-002-03</strain>
        <tissue evidence="16">Muscle</tissue>
    </source>
</reference>
<dbReference type="GO" id="GO:0006805">
    <property type="term" value="P:xenobiotic metabolic process"/>
    <property type="evidence" value="ECO:0007669"/>
    <property type="project" value="TreeGrafter"/>
</dbReference>
<dbReference type="FunFam" id="1.10.630.10:FF:000238">
    <property type="entry name" value="Cytochrome P450 2A6"/>
    <property type="match status" value="1"/>
</dbReference>
<evidence type="ECO:0000256" key="3">
    <source>
        <dbReference type="ARBA" id="ARBA00004406"/>
    </source>
</evidence>
<dbReference type="GO" id="GO:0020037">
    <property type="term" value="F:heme binding"/>
    <property type="evidence" value="ECO:0007669"/>
    <property type="project" value="InterPro"/>
</dbReference>
<dbReference type="GO" id="GO:0005506">
    <property type="term" value="F:iron ion binding"/>
    <property type="evidence" value="ECO:0007669"/>
    <property type="project" value="InterPro"/>
</dbReference>
<dbReference type="InterPro" id="IPR001128">
    <property type="entry name" value="Cyt_P450"/>
</dbReference>
<feature type="non-terminal residue" evidence="16">
    <location>
        <position position="152"/>
    </location>
</feature>
<dbReference type="GO" id="GO:0016712">
    <property type="term" value="F:oxidoreductase activity, acting on paired donors, with incorporation or reduction of molecular oxygen, reduced flavin or flavoprotein as one donor, and incorporation of one atom of oxygen"/>
    <property type="evidence" value="ECO:0007669"/>
    <property type="project" value="UniProtKB-EC"/>
</dbReference>
<evidence type="ECO:0000256" key="7">
    <source>
        <dbReference type="ARBA" id="ARBA00022723"/>
    </source>
</evidence>
<dbReference type="PROSITE" id="PS00086">
    <property type="entry name" value="CYTOCHROME_P450"/>
    <property type="match status" value="1"/>
</dbReference>
<keyword evidence="6 14" id="KW-0349">Heme</keyword>
<dbReference type="InterPro" id="IPR036396">
    <property type="entry name" value="Cyt_P450_sf"/>
</dbReference>
<evidence type="ECO:0000256" key="10">
    <source>
        <dbReference type="ARBA" id="ARBA00023002"/>
    </source>
</evidence>
<keyword evidence="8" id="KW-0256">Endoplasmic reticulum</keyword>
<keyword evidence="10 15" id="KW-0560">Oxidoreductase</keyword>
<comment type="similarity">
    <text evidence="4 15">Belongs to the cytochrome P450 family.</text>
</comment>
<accession>A0A7L1D0G8</accession>
<evidence type="ECO:0000313" key="16">
    <source>
        <dbReference type="EMBL" id="NXM68708.1"/>
    </source>
</evidence>
<dbReference type="PRINTS" id="PR00385">
    <property type="entry name" value="P450"/>
</dbReference>
<dbReference type="PANTHER" id="PTHR24300:SF356">
    <property type="entry name" value="CYTOCHROME P450 2E1"/>
    <property type="match status" value="1"/>
</dbReference>
<keyword evidence="11 14" id="KW-0408">Iron</keyword>
<dbReference type="Gene3D" id="1.10.630.10">
    <property type="entry name" value="Cytochrome P450"/>
    <property type="match status" value="1"/>
</dbReference>
<dbReference type="EMBL" id="VXBA01001588">
    <property type="protein sequence ID" value="NXM68708.1"/>
    <property type="molecule type" value="Genomic_DNA"/>
</dbReference>
<evidence type="ECO:0000256" key="9">
    <source>
        <dbReference type="ARBA" id="ARBA00022848"/>
    </source>
</evidence>
<keyword evidence="9" id="KW-0492">Microsome</keyword>
<evidence type="ECO:0000256" key="12">
    <source>
        <dbReference type="ARBA" id="ARBA00023033"/>
    </source>
</evidence>
<organism evidence="16 17">
    <name type="scientific">Serilophus lunatus</name>
    <name type="common">silver-breasted broadbill</name>
    <dbReference type="NCBI Taxonomy" id="239386"/>
    <lineage>
        <taxon>Eukaryota</taxon>
        <taxon>Metazoa</taxon>
        <taxon>Chordata</taxon>
        <taxon>Craniata</taxon>
        <taxon>Vertebrata</taxon>
        <taxon>Euteleostomi</taxon>
        <taxon>Archelosauria</taxon>
        <taxon>Archosauria</taxon>
        <taxon>Dinosauria</taxon>
        <taxon>Saurischia</taxon>
        <taxon>Theropoda</taxon>
        <taxon>Coelurosauria</taxon>
        <taxon>Aves</taxon>
        <taxon>Neognathae</taxon>
        <taxon>Neoaves</taxon>
        <taxon>Telluraves</taxon>
        <taxon>Australaves</taxon>
        <taxon>Passeriformes</taxon>
        <taxon>Eurylaimidae</taxon>
        <taxon>Serilophus</taxon>
    </lineage>
</organism>
<dbReference type="OrthoDB" id="2789670at2759"/>
<feature type="non-terminal residue" evidence="16">
    <location>
        <position position="1"/>
    </location>
</feature>
<comment type="subcellular location">
    <subcellularLocation>
        <location evidence="3">Endoplasmic reticulum membrane</location>
        <topology evidence="3">Peripheral membrane protein</topology>
    </subcellularLocation>
    <subcellularLocation>
        <location evidence="2">Microsome membrane</location>
        <topology evidence="2">Peripheral membrane protein</topology>
    </subcellularLocation>
</comment>
<name>A0A7L1D0G8_9PASS</name>
<dbReference type="InterPro" id="IPR002401">
    <property type="entry name" value="Cyt_P450_E_grp-I"/>
</dbReference>
<dbReference type="Proteomes" id="UP000553648">
    <property type="component" value="Unassembled WGS sequence"/>
</dbReference>
<evidence type="ECO:0000256" key="5">
    <source>
        <dbReference type="ARBA" id="ARBA00012109"/>
    </source>
</evidence>
<evidence type="ECO:0000256" key="8">
    <source>
        <dbReference type="ARBA" id="ARBA00022824"/>
    </source>
</evidence>
<sequence>MADRSKMPYTDAVIHEIQRYIDFLPINVPHAVVRDTKFRDYFIPKDTMIFPVLTSVLHDSKEFPNPEKFDPGHFLNANGTFKKSDYFMPFSAGKRVCAGEGLARMEIFVFLTSILQNFTLKSAVAVKDIDISPVITSLANVPRNYEVSFVPR</sequence>
<dbReference type="GO" id="GO:0008392">
    <property type="term" value="F:arachidonate epoxygenase activity"/>
    <property type="evidence" value="ECO:0007669"/>
    <property type="project" value="TreeGrafter"/>
</dbReference>
<evidence type="ECO:0000256" key="15">
    <source>
        <dbReference type="RuleBase" id="RU000461"/>
    </source>
</evidence>
<comment type="caution">
    <text evidence="16">The sequence shown here is derived from an EMBL/GenBank/DDBJ whole genome shotgun (WGS) entry which is preliminary data.</text>
</comment>
<dbReference type="GO" id="GO:0005789">
    <property type="term" value="C:endoplasmic reticulum membrane"/>
    <property type="evidence" value="ECO:0007669"/>
    <property type="project" value="UniProtKB-SubCell"/>
</dbReference>
<evidence type="ECO:0000256" key="11">
    <source>
        <dbReference type="ARBA" id="ARBA00023004"/>
    </source>
</evidence>
<evidence type="ECO:0000256" key="4">
    <source>
        <dbReference type="ARBA" id="ARBA00010617"/>
    </source>
</evidence>
<dbReference type="InterPro" id="IPR017972">
    <property type="entry name" value="Cyt_P450_CS"/>
</dbReference>
<evidence type="ECO:0000256" key="13">
    <source>
        <dbReference type="ARBA" id="ARBA00023136"/>
    </source>
</evidence>
<dbReference type="Pfam" id="PF00067">
    <property type="entry name" value="p450"/>
    <property type="match status" value="1"/>
</dbReference>
<keyword evidence="13" id="KW-0472">Membrane</keyword>
<comment type="cofactor">
    <cofactor evidence="1 14">
        <name>heme</name>
        <dbReference type="ChEBI" id="CHEBI:30413"/>
    </cofactor>
</comment>
<keyword evidence="7 14" id="KW-0479">Metal-binding</keyword>
<proteinExistence type="inferred from homology"/>
<dbReference type="PRINTS" id="PR00463">
    <property type="entry name" value="EP450I"/>
</dbReference>
<dbReference type="PANTHER" id="PTHR24300">
    <property type="entry name" value="CYTOCHROME P450 508A4-RELATED"/>
    <property type="match status" value="1"/>
</dbReference>
<protein>
    <recommendedName>
        <fullName evidence="5">unspecific monooxygenase</fullName>
        <ecNumber evidence="5">1.14.14.1</ecNumber>
    </recommendedName>
</protein>
<dbReference type="SUPFAM" id="SSF48264">
    <property type="entry name" value="Cytochrome P450"/>
    <property type="match status" value="1"/>
</dbReference>
<dbReference type="EC" id="1.14.14.1" evidence="5"/>
<keyword evidence="12 15" id="KW-0503">Monooxygenase</keyword>
<evidence type="ECO:0000256" key="6">
    <source>
        <dbReference type="ARBA" id="ARBA00022617"/>
    </source>
</evidence>
<evidence type="ECO:0000256" key="1">
    <source>
        <dbReference type="ARBA" id="ARBA00001971"/>
    </source>
</evidence>
<evidence type="ECO:0000256" key="2">
    <source>
        <dbReference type="ARBA" id="ARBA00004174"/>
    </source>
</evidence>
<gene>
    <name evidence="16" type="primary">Cyp2h1</name>
    <name evidence="16" type="ORF">SERLUN_R03553</name>
</gene>
<dbReference type="InterPro" id="IPR050182">
    <property type="entry name" value="Cytochrome_P450_fam2"/>
</dbReference>
<dbReference type="AlphaFoldDB" id="A0A7L1D0G8"/>
<dbReference type="GO" id="GO:0019373">
    <property type="term" value="P:epoxygenase P450 pathway"/>
    <property type="evidence" value="ECO:0007669"/>
    <property type="project" value="TreeGrafter"/>
</dbReference>
<evidence type="ECO:0000313" key="17">
    <source>
        <dbReference type="Proteomes" id="UP000553648"/>
    </source>
</evidence>
<keyword evidence="17" id="KW-1185">Reference proteome</keyword>
<feature type="binding site" description="axial binding residue" evidence="14">
    <location>
        <position position="97"/>
    </location>
    <ligand>
        <name>heme</name>
        <dbReference type="ChEBI" id="CHEBI:30413"/>
    </ligand>
    <ligandPart>
        <name>Fe</name>
        <dbReference type="ChEBI" id="CHEBI:18248"/>
    </ligandPart>
</feature>